<evidence type="ECO:0000256" key="2">
    <source>
        <dbReference type="ARBA" id="ARBA00022737"/>
    </source>
</evidence>
<dbReference type="SUPFAM" id="SSF50978">
    <property type="entry name" value="WD40 repeat-like"/>
    <property type="match status" value="1"/>
</dbReference>
<dbReference type="EMBL" id="ASPP01021534">
    <property type="protein sequence ID" value="ETO12300.1"/>
    <property type="molecule type" value="Genomic_DNA"/>
</dbReference>
<dbReference type="AlphaFoldDB" id="X6MGW9"/>
<dbReference type="PANTHER" id="PTHR13720:SF33">
    <property type="entry name" value="HELP DOMAIN-CONTAINING PROTEIN"/>
    <property type="match status" value="1"/>
</dbReference>
<dbReference type="Pfam" id="PF23414">
    <property type="entry name" value="Beta-prop_EML_2"/>
    <property type="match status" value="1"/>
</dbReference>
<feature type="domain" description="EML-like second beta-propeller" evidence="4">
    <location>
        <begin position="254"/>
        <end position="507"/>
    </location>
</feature>
<dbReference type="GO" id="GO:0008017">
    <property type="term" value="F:microtubule binding"/>
    <property type="evidence" value="ECO:0007669"/>
    <property type="project" value="TreeGrafter"/>
</dbReference>
<protein>
    <submittedName>
        <fullName evidence="5">HELP domain containing protein</fullName>
    </submittedName>
</protein>
<gene>
    <name evidence="5" type="ORF">RFI_25076</name>
</gene>
<evidence type="ECO:0000259" key="4">
    <source>
        <dbReference type="Pfam" id="PF23414"/>
    </source>
</evidence>
<comment type="caution">
    <text evidence="5">The sequence shown here is derived from an EMBL/GenBank/DDBJ whole genome shotgun (WGS) entry which is preliminary data.</text>
</comment>
<dbReference type="InterPro" id="IPR036322">
    <property type="entry name" value="WD40_repeat_dom_sf"/>
</dbReference>
<dbReference type="SUPFAM" id="SSF63829">
    <property type="entry name" value="Calcium-dependent phosphotriesterase"/>
    <property type="match status" value="1"/>
</dbReference>
<dbReference type="Gene3D" id="2.130.10.10">
    <property type="entry name" value="YVTN repeat-like/Quinoprotein amine dehydrogenase"/>
    <property type="match status" value="2"/>
</dbReference>
<keyword evidence="2" id="KW-0677">Repeat</keyword>
<reference evidence="5 6" key="1">
    <citation type="journal article" date="2013" name="Curr. Biol.">
        <title>The Genome of the Foraminiferan Reticulomyxa filosa.</title>
        <authorList>
            <person name="Glockner G."/>
            <person name="Hulsmann N."/>
            <person name="Schleicher M."/>
            <person name="Noegel A.A."/>
            <person name="Eichinger L."/>
            <person name="Gallinger C."/>
            <person name="Pawlowski J."/>
            <person name="Sierra R."/>
            <person name="Euteneuer U."/>
            <person name="Pillet L."/>
            <person name="Moustafa A."/>
            <person name="Platzer M."/>
            <person name="Groth M."/>
            <person name="Szafranski K."/>
            <person name="Schliwa M."/>
        </authorList>
    </citation>
    <scope>NUCLEOTIDE SEQUENCE [LARGE SCALE GENOMIC DNA]</scope>
</reference>
<dbReference type="InterPro" id="IPR050630">
    <property type="entry name" value="WD_repeat_EMAP"/>
</dbReference>
<keyword evidence="1 3" id="KW-0853">WD repeat</keyword>
<feature type="repeat" description="WD" evidence="3">
    <location>
        <begin position="247"/>
        <end position="288"/>
    </location>
</feature>
<feature type="non-terminal residue" evidence="5">
    <location>
        <position position="508"/>
    </location>
</feature>
<evidence type="ECO:0000256" key="3">
    <source>
        <dbReference type="PROSITE-ProRule" id="PRU00221"/>
    </source>
</evidence>
<evidence type="ECO:0000313" key="5">
    <source>
        <dbReference type="EMBL" id="ETO12300.1"/>
    </source>
</evidence>
<dbReference type="OrthoDB" id="47802at2759"/>
<evidence type="ECO:0000256" key="1">
    <source>
        <dbReference type="ARBA" id="ARBA00022574"/>
    </source>
</evidence>
<dbReference type="Pfam" id="PF00400">
    <property type="entry name" value="WD40"/>
    <property type="match status" value="1"/>
</dbReference>
<dbReference type="Proteomes" id="UP000023152">
    <property type="component" value="Unassembled WGS sequence"/>
</dbReference>
<sequence length="508" mass="56867">MKDVALIDNVCTGLIRRVQWSPVSGYLYVICSEEQQIKVYDTSGLGPGKKATKQVQTILLEYPTTRQIIHGFIINPKHQNDCVDELMFFCDGFLYVTKIIAGKNKKLEGQRLRSITAKTKEKAFICGTYVSDDGSWIIGGASGTLYFGQDNKISKEVVIHKKPITSLCINSSGDTIYTCSLDETIKAVDRKGKDKWQSKELHIDGSDFKSQPAAMDIDENAGVLYLGTKSNQIAKFDLKTQQVNILIDGHDGQIWGVAAHVKERTFVTVGWDKAIKIWAPNTHQCIATYEFSAKDSPQTDEKTPEKWELKCCSLSSDGNWIAVGTTTSTIAILSYPKLELKATHFIPLANVNNELEGIEFIQWSPDNSHIAIAHGDAHCYLISVNIDNNEKISLKQWKGFNHRAAPSHLQWSTDGKIVKCLTRDYEVVHWLLDFNKKTAEFSTKIPDPDHIEWHNDPLVAGWDVQGLYQRGWDGTDLNSVAVTSDRSLIASGDDFGTVRLHNYPAIQQ</sequence>
<keyword evidence="6" id="KW-1185">Reference proteome</keyword>
<dbReference type="PROSITE" id="PS50082">
    <property type="entry name" value="WD_REPEATS_2"/>
    <property type="match status" value="1"/>
</dbReference>
<dbReference type="SMART" id="SM00320">
    <property type="entry name" value="WD40"/>
    <property type="match status" value="6"/>
</dbReference>
<organism evidence="5 6">
    <name type="scientific">Reticulomyxa filosa</name>
    <dbReference type="NCBI Taxonomy" id="46433"/>
    <lineage>
        <taxon>Eukaryota</taxon>
        <taxon>Sar</taxon>
        <taxon>Rhizaria</taxon>
        <taxon>Retaria</taxon>
        <taxon>Foraminifera</taxon>
        <taxon>Monothalamids</taxon>
        <taxon>Reticulomyxidae</taxon>
        <taxon>Reticulomyxa</taxon>
    </lineage>
</organism>
<dbReference type="InterPro" id="IPR001680">
    <property type="entry name" value="WD40_rpt"/>
</dbReference>
<dbReference type="InterPro" id="IPR055442">
    <property type="entry name" value="Beta-prop_EML-like_2nd"/>
</dbReference>
<name>X6MGW9_RETFI</name>
<dbReference type="InterPro" id="IPR015943">
    <property type="entry name" value="WD40/YVTN_repeat-like_dom_sf"/>
</dbReference>
<accession>X6MGW9</accession>
<dbReference type="PANTHER" id="PTHR13720">
    <property type="entry name" value="WD-40 REPEAT PROTEIN"/>
    <property type="match status" value="1"/>
</dbReference>
<proteinExistence type="predicted"/>
<evidence type="ECO:0000313" key="6">
    <source>
        <dbReference type="Proteomes" id="UP000023152"/>
    </source>
</evidence>